<sequence length="88" mass="9490">MTKLNRATGEIPDKVRNDRQSALVLQGLEWLDLIDEGLAGILLPGFDSSDSLVCFSLVAHRGVSVEAASKLCCIATIADRKVRLHDVG</sequence>
<reference evidence="1 2" key="1">
    <citation type="submission" date="2014-07" db="EMBL/GenBank/DDBJ databases">
        <title>Draft Genome Sequences of Environmental Pseudomonas syringae strains.</title>
        <authorList>
            <person name="Baltrus D.A."/>
            <person name="Berge O."/>
            <person name="Morris C."/>
        </authorList>
    </citation>
    <scope>NUCLEOTIDE SEQUENCE [LARGE SCALE GENOMIC DNA]</scope>
    <source>
        <strain evidence="1 2">GAW0119</strain>
    </source>
</reference>
<evidence type="ECO:0000313" key="1">
    <source>
        <dbReference type="EMBL" id="KFE50529.1"/>
    </source>
</evidence>
<proteinExistence type="predicted"/>
<dbReference type="EMBL" id="JPQU01000100">
    <property type="protein sequence ID" value="KFE50529.1"/>
    <property type="molecule type" value="Genomic_DNA"/>
</dbReference>
<dbReference type="Proteomes" id="UP000028631">
    <property type="component" value="Unassembled WGS sequence"/>
</dbReference>
<name>A0A085V516_PSESX</name>
<keyword evidence="2" id="KW-1185">Reference proteome</keyword>
<protein>
    <submittedName>
        <fullName evidence="1">Uncharacterized protein</fullName>
    </submittedName>
</protein>
<gene>
    <name evidence="1" type="ORF">IV01_24705</name>
</gene>
<comment type="caution">
    <text evidence="1">The sequence shown here is derived from an EMBL/GenBank/DDBJ whole genome shotgun (WGS) entry which is preliminary data.</text>
</comment>
<organism evidence="1 2">
    <name type="scientific">Pseudomonas syringae</name>
    <dbReference type="NCBI Taxonomy" id="317"/>
    <lineage>
        <taxon>Bacteria</taxon>
        <taxon>Pseudomonadati</taxon>
        <taxon>Pseudomonadota</taxon>
        <taxon>Gammaproteobacteria</taxon>
        <taxon>Pseudomonadales</taxon>
        <taxon>Pseudomonadaceae</taxon>
        <taxon>Pseudomonas</taxon>
    </lineage>
</organism>
<dbReference type="AlphaFoldDB" id="A0A085V516"/>
<accession>A0A085V516</accession>
<evidence type="ECO:0000313" key="2">
    <source>
        <dbReference type="Proteomes" id="UP000028631"/>
    </source>
</evidence>